<dbReference type="InterPro" id="IPR036956">
    <property type="entry name" value="Impact_N_sf"/>
</dbReference>
<dbReference type="EMBL" id="CP086714">
    <property type="protein sequence ID" value="WOO77119.1"/>
    <property type="molecule type" value="Genomic_DNA"/>
</dbReference>
<evidence type="ECO:0000259" key="3">
    <source>
        <dbReference type="Pfam" id="PF01205"/>
    </source>
</evidence>
<gene>
    <name evidence="4" type="primary">SPBC14C8.09c</name>
    <name evidence="4" type="ORF">LOC62_01G000705</name>
</gene>
<dbReference type="InterPro" id="IPR020568">
    <property type="entry name" value="Ribosomal_Su5_D2-typ_SF"/>
</dbReference>
<evidence type="ECO:0000313" key="4">
    <source>
        <dbReference type="EMBL" id="WOO77119.1"/>
    </source>
</evidence>
<name>A0AAF0Y2V6_9TREE</name>
<dbReference type="Pfam" id="PF01205">
    <property type="entry name" value="Impact_N"/>
    <property type="match status" value="1"/>
</dbReference>
<organism evidence="4 5">
    <name type="scientific">Vanrija pseudolonga</name>
    <dbReference type="NCBI Taxonomy" id="143232"/>
    <lineage>
        <taxon>Eukaryota</taxon>
        <taxon>Fungi</taxon>
        <taxon>Dikarya</taxon>
        <taxon>Basidiomycota</taxon>
        <taxon>Agaricomycotina</taxon>
        <taxon>Tremellomycetes</taxon>
        <taxon>Trichosporonales</taxon>
        <taxon>Trichosporonaceae</taxon>
        <taxon>Vanrija</taxon>
    </lineage>
</organism>
<feature type="region of interest" description="Disordered" evidence="2">
    <location>
        <begin position="1"/>
        <end position="24"/>
    </location>
</feature>
<protein>
    <submittedName>
        <fullName evidence="4">IMPACT family memberc</fullName>
    </submittedName>
</protein>
<dbReference type="GO" id="GO:0005737">
    <property type="term" value="C:cytoplasm"/>
    <property type="evidence" value="ECO:0007669"/>
    <property type="project" value="TreeGrafter"/>
</dbReference>
<dbReference type="Proteomes" id="UP000827549">
    <property type="component" value="Chromosome 1"/>
</dbReference>
<dbReference type="InterPro" id="IPR023582">
    <property type="entry name" value="Impact"/>
</dbReference>
<dbReference type="PANTHER" id="PTHR16301:SF25">
    <property type="entry name" value="PROTEIN IMPACT"/>
    <property type="match status" value="1"/>
</dbReference>
<dbReference type="RefSeq" id="XP_062623151.1">
    <property type="nucleotide sequence ID" value="XM_062767167.1"/>
</dbReference>
<dbReference type="InterPro" id="IPR001498">
    <property type="entry name" value="Impact_N"/>
</dbReference>
<keyword evidence="5" id="KW-1185">Reference proteome</keyword>
<dbReference type="AlphaFoldDB" id="A0AAF0Y2V6"/>
<dbReference type="PANTHER" id="PTHR16301">
    <property type="entry name" value="IMPACT-RELATED"/>
    <property type="match status" value="1"/>
</dbReference>
<comment type="similarity">
    <text evidence="1">Belongs to the IMPACT family.</text>
</comment>
<dbReference type="SUPFAM" id="SSF54211">
    <property type="entry name" value="Ribosomal protein S5 domain 2-like"/>
    <property type="match status" value="1"/>
</dbReference>
<evidence type="ECO:0000256" key="2">
    <source>
        <dbReference type="SAM" id="MobiDB-lite"/>
    </source>
</evidence>
<evidence type="ECO:0000256" key="1">
    <source>
        <dbReference type="ARBA" id="ARBA00007665"/>
    </source>
</evidence>
<feature type="region of interest" description="Disordered" evidence="2">
    <location>
        <begin position="241"/>
        <end position="267"/>
    </location>
</feature>
<proteinExistence type="inferred from homology"/>
<dbReference type="GeneID" id="87803963"/>
<dbReference type="GO" id="GO:0140469">
    <property type="term" value="P:GCN2-mediated signaling"/>
    <property type="evidence" value="ECO:0007669"/>
    <property type="project" value="TreeGrafter"/>
</dbReference>
<sequence>MSKRGNEGDTTDTPSVVRKRARAYTPPRAPTLDVWLKPDAPPPLLAASPHLNDQDSTFISFTLSFEPPSHVRSVSALTKEVKRIVRELDVVRLVGEELLTRNEGAFQAGEGRAPGRGKGKERAREPDCRMWAARVVGLNEGKNGTGGEGDYQLLEAFDDDGEKFGGERLLRVLKEKSAVDVITICVRWFGGTMLGPARFQHIGVTAQDSLKELQTLVTRRDLRADIERLDDEIAAMRATLAPPGSPLQSVDGAVSSQKSADGGEKGKYNQIDDIVRLQRLRQAREKTKANLESRVGWVGLDQSRAEDAAAAAARAAPAAGGA</sequence>
<reference evidence="4" key="1">
    <citation type="submission" date="2023-10" db="EMBL/GenBank/DDBJ databases">
        <authorList>
            <person name="Noh H."/>
        </authorList>
    </citation>
    <scope>NUCLEOTIDE SEQUENCE</scope>
    <source>
        <strain evidence="4">DUCC4014</strain>
    </source>
</reference>
<dbReference type="GO" id="GO:0006446">
    <property type="term" value="P:regulation of translational initiation"/>
    <property type="evidence" value="ECO:0007669"/>
    <property type="project" value="TreeGrafter"/>
</dbReference>
<dbReference type="Gene3D" id="3.30.230.30">
    <property type="entry name" value="Impact, N-terminal domain"/>
    <property type="match status" value="1"/>
</dbReference>
<feature type="domain" description="Impact N-terminal" evidence="3">
    <location>
        <begin position="129"/>
        <end position="209"/>
    </location>
</feature>
<evidence type="ECO:0000313" key="5">
    <source>
        <dbReference type="Proteomes" id="UP000827549"/>
    </source>
</evidence>
<accession>A0AAF0Y2V6</accession>